<comment type="caution">
    <text evidence="2">The sequence shown here is derived from an EMBL/GenBank/DDBJ whole genome shotgun (WGS) entry which is preliminary data.</text>
</comment>
<feature type="transmembrane region" description="Helical" evidence="1">
    <location>
        <begin position="12"/>
        <end position="37"/>
    </location>
</feature>
<organism evidence="2 3">
    <name type="scientific">Gossypium davidsonii</name>
    <name type="common">Davidson's cotton</name>
    <name type="synonym">Gossypium klotzschianum subsp. davidsonii</name>
    <dbReference type="NCBI Taxonomy" id="34287"/>
    <lineage>
        <taxon>Eukaryota</taxon>
        <taxon>Viridiplantae</taxon>
        <taxon>Streptophyta</taxon>
        <taxon>Embryophyta</taxon>
        <taxon>Tracheophyta</taxon>
        <taxon>Spermatophyta</taxon>
        <taxon>Magnoliopsida</taxon>
        <taxon>eudicotyledons</taxon>
        <taxon>Gunneridae</taxon>
        <taxon>Pentapetalae</taxon>
        <taxon>rosids</taxon>
        <taxon>malvids</taxon>
        <taxon>Malvales</taxon>
        <taxon>Malvaceae</taxon>
        <taxon>Malvoideae</taxon>
        <taxon>Gossypium</taxon>
    </lineage>
</organism>
<dbReference type="Proteomes" id="UP000593561">
    <property type="component" value="Unassembled WGS sequence"/>
</dbReference>
<evidence type="ECO:0000256" key="1">
    <source>
        <dbReference type="SAM" id="Phobius"/>
    </source>
</evidence>
<sequence>MVFCFPSTPKKLAMTVGCFIAGAGLFVVGTYLSYVNVAPQQARIKARNDFVKE</sequence>
<reference evidence="2 3" key="1">
    <citation type="journal article" date="2019" name="Genome Biol. Evol.">
        <title>Insights into the evolution of the New World diploid cottons (Gossypium, subgenus Houzingenia) based on genome sequencing.</title>
        <authorList>
            <person name="Grover C.E."/>
            <person name="Arick M.A. 2nd"/>
            <person name="Thrash A."/>
            <person name="Conover J.L."/>
            <person name="Sanders W.S."/>
            <person name="Peterson D.G."/>
            <person name="Frelichowski J.E."/>
            <person name="Scheffler J.A."/>
            <person name="Scheffler B.E."/>
            <person name="Wendel J.F."/>
        </authorList>
    </citation>
    <scope>NUCLEOTIDE SEQUENCE [LARGE SCALE GENOMIC DNA]</scope>
    <source>
        <strain evidence="2">27</strain>
        <tissue evidence="2">Leaf</tissue>
    </source>
</reference>
<keyword evidence="1" id="KW-0472">Membrane</keyword>
<dbReference type="EMBL" id="JABFAC010000009">
    <property type="protein sequence ID" value="MBA0625444.1"/>
    <property type="molecule type" value="Genomic_DNA"/>
</dbReference>
<feature type="non-terminal residue" evidence="2">
    <location>
        <position position="53"/>
    </location>
</feature>
<dbReference type="AlphaFoldDB" id="A0A7J8SH36"/>
<keyword evidence="3" id="KW-1185">Reference proteome</keyword>
<name>A0A7J8SH36_GOSDV</name>
<evidence type="ECO:0000313" key="2">
    <source>
        <dbReference type="EMBL" id="MBA0625444.1"/>
    </source>
</evidence>
<accession>A0A7J8SH36</accession>
<evidence type="ECO:0000313" key="3">
    <source>
        <dbReference type="Proteomes" id="UP000593561"/>
    </source>
</evidence>
<keyword evidence="1" id="KW-0812">Transmembrane</keyword>
<proteinExistence type="predicted"/>
<gene>
    <name evidence="2" type="ORF">Godav_010640</name>
</gene>
<keyword evidence="1" id="KW-1133">Transmembrane helix</keyword>
<protein>
    <submittedName>
        <fullName evidence="2">Uncharacterized protein</fullName>
    </submittedName>
</protein>